<reference evidence="4" key="1">
    <citation type="journal article" date="2013" name="Environ. Microbiol.">
        <title>Microbiota from the distal guts of lean and obese adolescents exhibit partial functional redundancy besides clear differences in community structure.</title>
        <authorList>
            <person name="Ferrer M."/>
            <person name="Ruiz A."/>
            <person name="Lanza F."/>
            <person name="Haange S.B."/>
            <person name="Oberbach A."/>
            <person name="Till H."/>
            <person name="Bargiela R."/>
            <person name="Campoy C."/>
            <person name="Segura M.T."/>
            <person name="Richter M."/>
            <person name="von Bergen M."/>
            <person name="Seifert J."/>
            <person name="Suarez A."/>
        </authorList>
    </citation>
    <scope>NUCLEOTIDE SEQUENCE</scope>
</reference>
<evidence type="ECO:0000259" key="3">
    <source>
        <dbReference type="PROSITE" id="PS51186"/>
    </source>
</evidence>
<gene>
    <name evidence="4" type="ORF">OBE_12018</name>
</gene>
<accession>K1SB25</accession>
<feature type="domain" description="N-acetyltransferase" evidence="3">
    <location>
        <begin position="1"/>
        <end position="129"/>
    </location>
</feature>
<dbReference type="Gene3D" id="3.40.630.30">
    <property type="match status" value="1"/>
</dbReference>
<dbReference type="PANTHER" id="PTHR42919">
    <property type="entry name" value="N-ALPHA-ACETYLTRANSFERASE"/>
    <property type="match status" value="1"/>
</dbReference>
<name>K1SB25_9ZZZZ</name>
<comment type="caution">
    <text evidence="4">The sequence shown here is derived from an EMBL/GenBank/DDBJ whole genome shotgun (WGS) entry which is preliminary data.</text>
</comment>
<dbReference type="Pfam" id="PF00583">
    <property type="entry name" value="Acetyltransf_1"/>
    <property type="match status" value="1"/>
</dbReference>
<organism evidence="4">
    <name type="scientific">human gut metagenome</name>
    <dbReference type="NCBI Taxonomy" id="408170"/>
    <lineage>
        <taxon>unclassified sequences</taxon>
        <taxon>metagenomes</taxon>
        <taxon>organismal metagenomes</taxon>
    </lineage>
</organism>
<keyword evidence="1 4" id="KW-0808">Transferase</keyword>
<sequence>MIEEITNSSFLSPILSTEYVDNEFNSNPFAHFVVYKNNGIILGYLYYSLIYDRIEINQFEVLEEYRNKKIGSSLLDYLVNLGNYDITLEVRIDNFSAIHLYQKFGFKSVSIRKNYYNGIDGILMERKFEGD</sequence>
<dbReference type="AlphaFoldDB" id="K1SB25"/>
<dbReference type="InterPro" id="IPR051556">
    <property type="entry name" value="N-term/lysine_N-AcTrnsfr"/>
</dbReference>
<keyword evidence="2" id="KW-0012">Acyltransferase</keyword>
<dbReference type="PROSITE" id="PS51186">
    <property type="entry name" value="GNAT"/>
    <property type="match status" value="1"/>
</dbReference>
<evidence type="ECO:0000256" key="1">
    <source>
        <dbReference type="ARBA" id="ARBA00022679"/>
    </source>
</evidence>
<dbReference type="EMBL" id="AJWZ01008267">
    <property type="protein sequence ID" value="EKC54578.1"/>
    <property type="molecule type" value="Genomic_DNA"/>
</dbReference>
<proteinExistence type="predicted"/>
<protein>
    <submittedName>
        <fullName evidence="4">Protein containing GCN5-related N-acetyltransferase domain protein</fullName>
    </submittedName>
</protein>
<dbReference type="PANTHER" id="PTHR42919:SF8">
    <property type="entry name" value="N-ALPHA-ACETYLTRANSFERASE 50"/>
    <property type="match status" value="1"/>
</dbReference>
<evidence type="ECO:0000256" key="2">
    <source>
        <dbReference type="ARBA" id="ARBA00023315"/>
    </source>
</evidence>
<dbReference type="SUPFAM" id="SSF55729">
    <property type="entry name" value="Acyl-CoA N-acyltransferases (Nat)"/>
    <property type="match status" value="1"/>
</dbReference>
<dbReference type="CDD" id="cd04301">
    <property type="entry name" value="NAT_SF"/>
    <property type="match status" value="1"/>
</dbReference>
<dbReference type="GO" id="GO:0016747">
    <property type="term" value="F:acyltransferase activity, transferring groups other than amino-acyl groups"/>
    <property type="evidence" value="ECO:0007669"/>
    <property type="project" value="InterPro"/>
</dbReference>
<dbReference type="InterPro" id="IPR000182">
    <property type="entry name" value="GNAT_dom"/>
</dbReference>
<evidence type="ECO:0000313" key="4">
    <source>
        <dbReference type="EMBL" id="EKC54578.1"/>
    </source>
</evidence>
<dbReference type="InterPro" id="IPR016181">
    <property type="entry name" value="Acyl_CoA_acyltransferase"/>
</dbReference>